<dbReference type="KEGG" id="hmn:HM131_18220"/>
<evidence type="ECO:0000313" key="1">
    <source>
        <dbReference type="EMBL" id="ARI78655.1"/>
    </source>
</evidence>
<keyword evidence="2" id="KW-1185">Reference proteome</keyword>
<evidence type="ECO:0000313" key="2">
    <source>
        <dbReference type="Proteomes" id="UP000192527"/>
    </source>
</evidence>
<dbReference type="EMBL" id="CP020772">
    <property type="protein sequence ID" value="ARI78655.1"/>
    <property type="molecule type" value="Genomic_DNA"/>
</dbReference>
<reference evidence="1 2" key="1">
    <citation type="submission" date="2017-04" db="EMBL/GenBank/DDBJ databases">
        <title>The whole genome sequencing and assembly of Halobacillus mangrovi strain.</title>
        <authorList>
            <person name="Lee S.-J."/>
            <person name="Park M.-K."/>
            <person name="Kim J.-Y."/>
            <person name="Lee Y.-J."/>
            <person name="Yi H."/>
            <person name="Bahn Y.-S."/>
            <person name="Kim J.F."/>
            <person name="Lee D.-W."/>
        </authorList>
    </citation>
    <scope>NUCLEOTIDE SEQUENCE [LARGE SCALE GENOMIC DNA]</scope>
    <source>
        <strain evidence="1 2">KTB 131</strain>
    </source>
</reference>
<dbReference type="AlphaFoldDB" id="A0A1W5ZZ81"/>
<organism evidence="1 2">
    <name type="scientific">Halobacillus mangrovi</name>
    <dbReference type="NCBI Taxonomy" id="402384"/>
    <lineage>
        <taxon>Bacteria</taxon>
        <taxon>Bacillati</taxon>
        <taxon>Bacillota</taxon>
        <taxon>Bacilli</taxon>
        <taxon>Bacillales</taxon>
        <taxon>Bacillaceae</taxon>
        <taxon>Halobacillus</taxon>
    </lineage>
</organism>
<gene>
    <name evidence="1" type="ORF">HM131_18220</name>
</gene>
<accession>A0A1W5ZZ81</accession>
<sequence>MRARIFIYGAEFYKAAGEFIPFNKDTAWIIPIKVCPIFEFEIRVTRLLVTHFISYIEEKFKMTKNIHFE</sequence>
<dbReference type="STRING" id="402384.HM131_18220"/>
<dbReference type="Proteomes" id="UP000192527">
    <property type="component" value="Chromosome"/>
</dbReference>
<protein>
    <submittedName>
        <fullName evidence="1">Uncharacterized protein</fullName>
    </submittedName>
</protein>
<name>A0A1W5ZZ81_9BACI</name>
<proteinExistence type="predicted"/>